<reference evidence="2" key="1">
    <citation type="submission" date="2022-07" db="EMBL/GenBank/DDBJ databases">
        <authorList>
            <person name="Macas J."/>
            <person name="Novak P."/>
            <person name="Neumann P."/>
        </authorList>
    </citation>
    <scope>NUCLEOTIDE SEQUENCE</scope>
</reference>
<name>A0A9P0YZU8_CUSEU</name>
<protein>
    <submittedName>
        <fullName evidence="2">Uncharacterized protein</fullName>
    </submittedName>
</protein>
<feature type="transmembrane region" description="Helical" evidence="1">
    <location>
        <begin position="7"/>
        <end position="26"/>
    </location>
</feature>
<keyword evidence="3" id="KW-1185">Reference proteome</keyword>
<evidence type="ECO:0000313" key="2">
    <source>
        <dbReference type="EMBL" id="CAH9081556.1"/>
    </source>
</evidence>
<accession>A0A9P0YZU8</accession>
<keyword evidence="1" id="KW-0472">Membrane</keyword>
<evidence type="ECO:0000313" key="3">
    <source>
        <dbReference type="Proteomes" id="UP001152484"/>
    </source>
</evidence>
<evidence type="ECO:0000256" key="1">
    <source>
        <dbReference type="SAM" id="Phobius"/>
    </source>
</evidence>
<dbReference type="EMBL" id="CAMAPE010000014">
    <property type="protein sequence ID" value="CAH9081556.1"/>
    <property type="molecule type" value="Genomic_DNA"/>
</dbReference>
<organism evidence="2 3">
    <name type="scientific">Cuscuta europaea</name>
    <name type="common">European dodder</name>
    <dbReference type="NCBI Taxonomy" id="41803"/>
    <lineage>
        <taxon>Eukaryota</taxon>
        <taxon>Viridiplantae</taxon>
        <taxon>Streptophyta</taxon>
        <taxon>Embryophyta</taxon>
        <taxon>Tracheophyta</taxon>
        <taxon>Spermatophyta</taxon>
        <taxon>Magnoliopsida</taxon>
        <taxon>eudicotyledons</taxon>
        <taxon>Gunneridae</taxon>
        <taxon>Pentapetalae</taxon>
        <taxon>asterids</taxon>
        <taxon>lamiids</taxon>
        <taxon>Solanales</taxon>
        <taxon>Convolvulaceae</taxon>
        <taxon>Cuscuteae</taxon>
        <taxon>Cuscuta</taxon>
        <taxon>Cuscuta subgen. Cuscuta</taxon>
    </lineage>
</organism>
<sequence length="101" mass="11381">MKTIAKICLFVTLLVAVGNLVCVLFLKRELVCLNWSRQNGNAKTSMIRSQDTCADISLGLLVLLHLEISYIHLITTIYNVLLNNKKQCPHTALVSSHLHYM</sequence>
<keyword evidence="1" id="KW-0812">Transmembrane</keyword>
<dbReference type="AlphaFoldDB" id="A0A9P0YZU8"/>
<feature type="transmembrane region" description="Helical" evidence="1">
    <location>
        <begin position="56"/>
        <end position="81"/>
    </location>
</feature>
<dbReference type="Proteomes" id="UP001152484">
    <property type="component" value="Unassembled WGS sequence"/>
</dbReference>
<gene>
    <name evidence="2" type="ORF">CEURO_LOCUS7948</name>
</gene>
<comment type="caution">
    <text evidence="2">The sequence shown here is derived from an EMBL/GenBank/DDBJ whole genome shotgun (WGS) entry which is preliminary data.</text>
</comment>
<proteinExistence type="predicted"/>
<keyword evidence="1" id="KW-1133">Transmembrane helix</keyword>